<protein>
    <submittedName>
        <fullName evidence="2">Uncharacterized protein</fullName>
    </submittedName>
</protein>
<dbReference type="Proteomes" id="UP000887566">
    <property type="component" value="Unplaced"/>
</dbReference>
<dbReference type="WBParaSite" id="PSAMB.scaffold154size71539.g2736.t1">
    <property type="protein sequence ID" value="PSAMB.scaffold154size71539.g2736.t1"/>
    <property type="gene ID" value="PSAMB.scaffold154size71539.g2736"/>
</dbReference>
<sequence>MLLYLMKKYLNGAKYRHIMVIHLRNGISETYMKIFVNPMKNLRNGVDKLPNKEQNLHNFSLVSGMKKVMVYRNLMKKLSNGTENQQNKDMNVRKLTWELCMKMVEVCLNQMKKLPNGTENQQNKEI</sequence>
<name>A0A914V5T8_9BILA</name>
<keyword evidence="1" id="KW-1185">Reference proteome</keyword>
<dbReference type="AlphaFoldDB" id="A0A914V5T8"/>
<organism evidence="1 2">
    <name type="scientific">Plectus sambesii</name>
    <dbReference type="NCBI Taxonomy" id="2011161"/>
    <lineage>
        <taxon>Eukaryota</taxon>
        <taxon>Metazoa</taxon>
        <taxon>Ecdysozoa</taxon>
        <taxon>Nematoda</taxon>
        <taxon>Chromadorea</taxon>
        <taxon>Plectida</taxon>
        <taxon>Plectina</taxon>
        <taxon>Plectoidea</taxon>
        <taxon>Plectidae</taxon>
        <taxon>Plectus</taxon>
    </lineage>
</organism>
<evidence type="ECO:0000313" key="2">
    <source>
        <dbReference type="WBParaSite" id="PSAMB.scaffold154size71539.g2736.t1"/>
    </source>
</evidence>
<reference evidence="2" key="1">
    <citation type="submission" date="2022-11" db="UniProtKB">
        <authorList>
            <consortium name="WormBaseParasite"/>
        </authorList>
    </citation>
    <scope>IDENTIFICATION</scope>
</reference>
<evidence type="ECO:0000313" key="1">
    <source>
        <dbReference type="Proteomes" id="UP000887566"/>
    </source>
</evidence>
<proteinExistence type="predicted"/>
<accession>A0A914V5T8</accession>